<feature type="region of interest" description="Disordered" evidence="5">
    <location>
        <begin position="131"/>
        <end position="157"/>
    </location>
</feature>
<evidence type="ECO:0000256" key="3">
    <source>
        <dbReference type="ARBA" id="ARBA00021321"/>
    </source>
</evidence>
<comment type="similarity">
    <text evidence="2">Belongs to the SLX9 family.</text>
</comment>
<gene>
    <name evidence="6" type="ORF">BDN70DRAFT_876421</name>
</gene>
<keyword evidence="7" id="KW-1185">Reference proteome</keyword>
<evidence type="ECO:0000256" key="1">
    <source>
        <dbReference type="ARBA" id="ARBA00004604"/>
    </source>
</evidence>
<dbReference type="GO" id="GO:0030686">
    <property type="term" value="C:90S preribosome"/>
    <property type="evidence" value="ECO:0007669"/>
    <property type="project" value="InterPro"/>
</dbReference>
<dbReference type="GO" id="GO:0030688">
    <property type="term" value="C:preribosome, small subunit precursor"/>
    <property type="evidence" value="ECO:0007669"/>
    <property type="project" value="InterPro"/>
</dbReference>
<dbReference type="GO" id="GO:0005730">
    <property type="term" value="C:nucleolus"/>
    <property type="evidence" value="ECO:0007669"/>
    <property type="project" value="UniProtKB-SubCell"/>
</dbReference>
<dbReference type="PANTHER" id="PTHR31109">
    <property type="entry name" value="PROTEIN FAM207A"/>
    <property type="match status" value="1"/>
</dbReference>
<dbReference type="OrthoDB" id="18703at2759"/>
<evidence type="ECO:0000313" key="7">
    <source>
        <dbReference type="Proteomes" id="UP000807469"/>
    </source>
</evidence>
<dbReference type="Proteomes" id="UP000807469">
    <property type="component" value="Unassembled WGS sequence"/>
</dbReference>
<feature type="region of interest" description="Disordered" evidence="5">
    <location>
        <begin position="1"/>
        <end position="39"/>
    </location>
</feature>
<feature type="compositionally biased region" description="Basic and acidic residues" evidence="5">
    <location>
        <begin position="60"/>
        <end position="72"/>
    </location>
</feature>
<protein>
    <recommendedName>
        <fullName evidence="3">Ribosome biogenesis protein SLX9</fullName>
    </recommendedName>
</protein>
<evidence type="ECO:0000313" key="6">
    <source>
        <dbReference type="EMBL" id="KAF9481434.1"/>
    </source>
</evidence>
<dbReference type="GO" id="GO:0000462">
    <property type="term" value="P:maturation of SSU-rRNA from tricistronic rRNA transcript (SSU-rRNA, 5.8S rRNA, LSU-rRNA)"/>
    <property type="evidence" value="ECO:0007669"/>
    <property type="project" value="InterPro"/>
</dbReference>
<proteinExistence type="inferred from homology"/>
<feature type="region of interest" description="Disordered" evidence="5">
    <location>
        <begin position="58"/>
        <end position="101"/>
    </location>
</feature>
<comment type="caution">
    <text evidence="6">The sequence shown here is derived from an EMBL/GenBank/DDBJ whole genome shotgun (WGS) entry which is preliminary data.</text>
</comment>
<evidence type="ECO:0000256" key="5">
    <source>
        <dbReference type="SAM" id="MobiDB-lite"/>
    </source>
</evidence>
<comment type="subcellular location">
    <subcellularLocation>
        <location evidence="1">Nucleus</location>
        <location evidence="1">Nucleolus</location>
    </subcellularLocation>
</comment>
<accession>A0A9P6D2H6</accession>
<dbReference type="EMBL" id="MU155179">
    <property type="protein sequence ID" value="KAF9481434.1"/>
    <property type="molecule type" value="Genomic_DNA"/>
</dbReference>
<dbReference type="AlphaFoldDB" id="A0A9P6D2H6"/>
<organism evidence="6 7">
    <name type="scientific">Pholiota conissans</name>
    <dbReference type="NCBI Taxonomy" id="109636"/>
    <lineage>
        <taxon>Eukaryota</taxon>
        <taxon>Fungi</taxon>
        <taxon>Dikarya</taxon>
        <taxon>Basidiomycota</taxon>
        <taxon>Agaricomycotina</taxon>
        <taxon>Agaricomycetes</taxon>
        <taxon>Agaricomycetidae</taxon>
        <taxon>Agaricales</taxon>
        <taxon>Agaricineae</taxon>
        <taxon>Strophariaceae</taxon>
        <taxon>Pholiota</taxon>
    </lineage>
</organism>
<dbReference type="Pfam" id="PF15341">
    <property type="entry name" value="SLX9"/>
    <property type="match status" value="1"/>
</dbReference>
<keyword evidence="4" id="KW-0539">Nucleus</keyword>
<dbReference type="InterPro" id="IPR028160">
    <property type="entry name" value="Slx9-like"/>
</dbReference>
<feature type="compositionally biased region" description="Basic residues" evidence="5">
    <location>
        <begin position="1"/>
        <end position="12"/>
    </location>
</feature>
<reference evidence="6" key="1">
    <citation type="submission" date="2020-11" db="EMBL/GenBank/DDBJ databases">
        <authorList>
            <consortium name="DOE Joint Genome Institute"/>
            <person name="Ahrendt S."/>
            <person name="Riley R."/>
            <person name="Andreopoulos W."/>
            <person name="Labutti K."/>
            <person name="Pangilinan J."/>
            <person name="Ruiz-Duenas F.J."/>
            <person name="Barrasa J.M."/>
            <person name="Sanchez-Garcia M."/>
            <person name="Camarero S."/>
            <person name="Miyauchi S."/>
            <person name="Serrano A."/>
            <person name="Linde D."/>
            <person name="Babiker R."/>
            <person name="Drula E."/>
            <person name="Ayuso-Fernandez I."/>
            <person name="Pacheco R."/>
            <person name="Padilla G."/>
            <person name="Ferreira P."/>
            <person name="Barriuso J."/>
            <person name="Kellner H."/>
            <person name="Castanera R."/>
            <person name="Alfaro M."/>
            <person name="Ramirez L."/>
            <person name="Pisabarro A.G."/>
            <person name="Kuo A."/>
            <person name="Tritt A."/>
            <person name="Lipzen A."/>
            <person name="He G."/>
            <person name="Yan M."/>
            <person name="Ng V."/>
            <person name="Cullen D."/>
            <person name="Martin F."/>
            <person name="Rosso M.-N."/>
            <person name="Henrissat B."/>
            <person name="Hibbett D."/>
            <person name="Martinez A.T."/>
            <person name="Grigoriev I.V."/>
        </authorList>
    </citation>
    <scope>NUCLEOTIDE SEQUENCE</scope>
    <source>
        <strain evidence="6">CIRM-BRFM 674</strain>
    </source>
</reference>
<evidence type="ECO:0000256" key="2">
    <source>
        <dbReference type="ARBA" id="ARBA00011022"/>
    </source>
</evidence>
<name>A0A9P6D2H6_9AGAR</name>
<evidence type="ECO:0000256" key="4">
    <source>
        <dbReference type="ARBA" id="ARBA00023242"/>
    </source>
</evidence>
<sequence length="201" mass="22532">MPRATRNPRHGAHLSSAKSKTKSAWDDEPASFDFMKTETPIDPVLDGSLEQQIQPIKQQCKKEKQMEKRQNFLEKLGPSTKQLSKSSARRQKRKAKEQLTGDLDDLHSALASVEMENADAEDVLLNDVDSQEKSAPIQSVKPGTIGKSGSSTLSKAQRKRVLELERLRHPLILTNSEFSSNPFKTIRTHLQNTLLKRPPPA</sequence>
<dbReference type="PANTHER" id="PTHR31109:SF2">
    <property type="entry name" value="RIBOSOME BIOGENESIS PROTEIN SLX9 HOMOLOG"/>
    <property type="match status" value="1"/>
</dbReference>